<organism evidence="1 2">
    <name type="scientific">Periplaneta americana</name>
    <name type="common">American cockroach</name>
    <name type="synonym">Blatta americana</name>
    <dbReference type="NCBI Taxonomy" id="6978"/>
    <lineage>
        <taxon>Eukaryota</taxon>
        <taxon>Metazoa</taxon>
        <taxon>Ecdysozoa</taxon>
        <taxon>Arthropoda</taxon>
        <taxon>Hexapoda</taxon>
        <taxon>Insecta</taxon>
        <taxon>Pterygota</taxon>
        <taxon>Neoptera</taxon>
        <taxon>Polyneoptera</taxon>
        <taxon>Dictyoptera</taxon>
        <taxon>Blattodea</taxon>
        <taxon>Blattoidea</taxon>
        <taxon>Blattidae</taxon>
        <taxon>Blattinae</taxon>
        <taxon>Periplaneta</taxon>
    </lineage>
</organism>
<sequence length="134" mass="15049">MSPGSNTESYPAFAHIGLRENPGKNLNQIRKDAPFSIKSFLGHCYPSFDFLAAAHVTAYSTVQVFEAVHLHDDFPVAVDSSALIDIGQTERQHTKEITNISEAEDKRVDKRSKRRTLSTLSLQKYIQSERNSIL</sequence>
<reference evidence="1 2" key="1">
    <citation type="journal article" date="2022" name="Allergy">
        <title>Genome assembly and annotation of Periplaneta americana reveal a comprehensive cockroach allergen profile.</title>
        <authorList>
            <person name="Wang L."/>
            <person name="Xiong Q."/>
            <person name="Saelim N."/>
            <person name="Wang L."/>
            <person name="Nong W."/>
            <person name="Wan A.T."/>
            <person name="Shi M."/>
            <person name="Liu X."/>
            <person name="Cao Q."/>
            <person name="Hui J.H.L."/>
            <person name="Sookrung N."/>
            <person name="Leung T.F."/>
            <person name="Tungtrongchitr A."/>
            <person name="Tsui S.K.W."/>
        </authorList>
    </citation>
    <scope>NUCLEOTIDE SEQUENCE [LARGE SCALE GENOMIC DNA]</scope>
    <source>
        <strain evidence="1">PWHHKU_190912</strain>
    </source>
</reference>
<comment type="caution">
    <text evidence="1">The sequence shown here is derived from an EMBL/GenBank/DDBJ whole genome shotgun (WGS) entry which is preliminary data.</text>
</comment>
<evidence type="ECO:0000313" key="2">
    <source>
        <dbReference type="Proteomes" id="UP001148838"/>
    </source>
</evidence>
<proteinExistence type="predicted"/>
<accession>A0ABQ8T1K4</accession>
<evidence type="ECO:0000313" key="1">
    <source>
        <dbReference type="EMBL" id="KAJ4440352.1"/>
    </source>
</evidence>
<gene>
    <name evidence="1" type="ORF">ANN_08491</name>
</gene>
<dbReference type="EMBL" id="JAJSOF020000017">
    <property type="protein sequence ID" value="KAJ4440352.1"/>
    <property type="molecule type" value="Genomic_DNA"/>
</dbReference>
<dbReference type="Proteomes" id="UP001148838">
    <property type="component" value="Unassembled WGS sequence"/>
</dbReference>
<keyword evidence="2" id="KW-1185">Reference proteome</keyword>
<protein>
    <submittedName>
        <fullName evidence="1">Uncharacterized protein</fullName>
    </submittedName>
</protein>
<name>A0ABQ8T1K4_PERAM</name>